<name>A0ACB8DCK1_DERSI</name>
<proteinExistence type="predicted"/>
<organism evidence="1 2">
    <name type="scientific">Dermacentor silvarum</name>
    <name type="common">Tick</name>
    <dbReference type="NCBI Taxonomy" id="543639"/>
    <lineage>
        <taxon>Eukaryota</taxon>
        <taxon>Metazoa</taxon>
        <taxon>Ecdysozoa</taxon>
        <taxon>Arthropoda</taxon>
        <taxon>Chelicerata</taxon>
        <taxon>Arachnida</taxon>
        <taxon>Acari</taxon>
        <taxon>Parasitiformes</taxon>
        <taxon>Ixodida</taxon>
        <taxon>Ixodoidea</taxon>
        <taxon>Ixodidae</taxon>
        <taxon>Rhipicephalinae</taxon>
        <taxon>Dermacentor</taxon>
    </lineage>
</organism>
<dbReference type="Proteomes" id="UP000821865">
    <property type="component" value="Chromosome 2"/>
</dbReference>
<keyword evidence="2" id="KW-1185">Reference proteome</keyword>
<sequence>MMSADQLDAIDMRLRQITQKYFELFGGLNMILCGDLRQVPPVRASEIYKRPRGSNRVFASEVKWHTISYFPLVQVVRQKDVRFLTILIKIGDGVAVEPEELALIESRFVSTEEATRLAPDNVRLYYSNEAVNKYNVELAKRDAGVKGITAIDEYWGWISEEGRIRTTLRVSKMTSTEMGNMPTKLALSVGRPYMLTINIDVIDGLLNGSVGGLKHCEWEPDLDFPKRVGIKLDAPYTGRIAALKARATVA</sequence>
<accession>A0ACB8DCK1</accession>
<evidence type="ECO:0000313" key="2">
    <source>
        <dbReference type="Proteomes" id="UP000821865"/>
    </source>
</evidence>
<reference evidence="1" key="1">
    <citation type="submission" date="2020-05" db="EMBL/GenBank/DDBJ databases">
        <title>Large-scale comparative analyses of tick genomes elucidate their genetic diversity and vector capacities.</title>
        <authorList>
            <person name="Jia N."/>
            <person name="Wang J."/>
            <person name="Shi W."/>
            <person name="Du L."/>
            <person name="Sun Y."/>
            <person name="Zhan W."/>
            <person name="Jiang J."/>
            <person name="Wang Q."/>
            <person name="Zhang B."/>
            <person name="Ji P."/>
            <person name="Sakyi L.B."/>
            <person name="Cui X."/>
            <person name="Yuan T."/>
            <person name="Jiang B."/>
            <person name="Yang W."/>
            <person name="Lam T.T.-Y."/>
            <person name="Chang Q."/>
            <person name="Ding S."/>
            <person name="Wang X."/>
            <person name="Zhu J."/>
            <person name="Ruan X."/>
            <person name="Zhao L."/>
            <person name="Wei J."/>
            <person name="Que T."/>
            <person name="Du C."/>
            <person name="Cheng J."/>
            <person name="Dai P."/>
            <person name="Han X."/>
            <person name="Huang E."/>
            <person name="Gao Y."/>
            <person name="Liu J."/>
            <person name="Shao H."/>
            <person name="Ye R."/>
            <person name="Li L."/>
            <person name="Wei W."/>
            <person name="Wang X."/>
            <person name="Wang C."/>
            <person name="Yang T."/>
            <person name="Huo Q."/>
            <person name="Li W."/>
            <person name="Guo W."/>
            <person name="Chen H."/>
            <person name="Zhou L."/>
            <person name="Ni X."/>
            <person name="Tian J."/>
            <person name="Zhou Y."/>
            <person name="Sheng Y."/>
            <person name="Liu T."/>
            <person name="Pan Y."/>
            <person name="Xia L."/>
            <person name="Li J."/>
            <person name="Zhao F."/>
            <person name="Cao W."/>
        </authorList>
    </citation>
    <scope>NUCLEOTIDE SEQUENCE</scope>
    <source>
        <strain evidence="1">Dsil-2018</strain>
    </source>
</reference>
<evidence type="ECO:0000313" key="1">
    <source>
        <dbReference type="EMBL" id="KAH7965611.1"/>
    </source>
</evidence>
<gene>
    <name evidence="1" type="ORF">HPB49_008988</name>
</gene>
<dbReference type="EMBL" id="CM023471">
    <property type="protein sequence ID" value="KAH7965611.1"/>
    <property type="molecule type" value="Genomic_DNA"/>
</dbReference>
<comment type="caution">
    <text evidence="1">The sequence shown here is derived from an EMBL/GenBank/DDBJ whole genome shotgun (WGS) entry which is preliminary data.</text>
</comment>
<protein>
    <submittedName>
        <fullName evidence="1">Uncharacterized protein</fullName>
    </submittedName>
</protein>